<dbReference type="InterPro" id="IPR019480">
    <property type="entry name" value="Dihydroorotate_DH_Fe-S-bd"/>
</dbReference>
<dbReference type="InterPro" id="IPR008333">
    <property type="entry name" value="Cbr1-like_FAD-bd_dom"/>
</dbReference>
<keyword evidence="14" id="KW-1185">Reference proteome</keyword>
<dbReference type="SUPFAM" id="SSF52343">
    <property type="entry name" value="Ferredoxin reductase-like, C-terminal NADP-linked domain"/>
    <property type="match status" value="1"/>
</dbReference>
<comment type="similarity">
    <text evidence="1">Belongs to the PyrK family.</text>
</comment>
<dbReference type="PROSITE" id="PS51384">
    <property type="entry name" value="FAD_FR"/>
    <property type="match status" value="1"/>
</dbReference>
<organism evidence="13 14">
    <name type="scientific">Novipirellula herctigrandis</name>
    <dbReference type="NCBI Taxonomy" id="2527986"/>
    <lineage>
        <taxon>Bacteria</taxon>
        <taxon>Pseudomonadati</taxon>
        <taxon>Planctomycetota</taxon>
        <taxon>Planctomycetia</taxon>
        <taxon>Pirellulales</taxon>
        <taxon>Pirellulaceae</taxon>
        <taxon>Novipirellula</taxon>
    </lineage>
</organism>
<evidence type="ECO:0000256" key="7">
    <source>
        <dbReference type="ARBA" id="ARBA00022982"/>
    </source>
</evidence>
<evidence type="ECO:0000256" key="4">
    <source>
        <dbReference type="ARBA" id="ARBA00022714"/>
    </source>
</evidence>
<keyword evidence="6" id="KW-0274">FAD</keyword>
<dbReference type="InterPro" id="IPR017938">
    <property type="entry name" value="Riboflavin_synthase-like_b-brl"/>
</dbReference>
<dbReference type="InterPro" id="IPR017927">
    <property type="entry name" value="FAD-bd_FR_type"/>
</dbReference>
<reference evidence="13 14" key="1">
    <citation type="submission" date="2019-02" db="EMBL/GenBank/DDBJ databases">
        <title>Deep-cultivation of Planctomycetes and their phenomic and genomic characterization uncovers novel biology.</title>
        <authorList>
            <person name="Wiegand S."/>
            <person name="Jogler M."/>
            <person name="Boedeker C."/>
            <person name="Pinto D."/>
            <person name="Vollmers J."/>
            <person name="Rivas-Marin E."/>
            <person name="Kohn T."/>
            <person name="Peeters S.H."/>
            <person name="Heuer A."/>
            <person name="Rast P."/>
            <person name="Oberbeckmann S."/>
            <person name="Bunk B."/>
            <person name="Jeske O."/>
            <person name="Meyerdierks A."/>
            <person name="Storesund J.E."/>
            <person name="Kallscheuer N."/>
            <person name="Luecker S."/>
            <person name="Lage O.M."/>
            <person name="Pohl T."/>
            <person name="Merkel B.J."/>
            <person name="Hornburger P."/>
            <person name="Mueller R.-W."/>
            <person name="Bruemmer F."/>
            <person name="Labrenz M."/>
            <person name="Spormann A.M."/>
            <person name="Op Den Camp H."/>
            <person name="Overmann J."/>
            <person name="Amann R."/>
            <person name="Jetten M.S.M."/>
            <person name="Mascher T."/>
            <person name="Medema M.H."/>
            <person name="Devos D.P."/>
            <person name="Kaster A.-K."/>
            <person name="Ovreas L."/>
            <person name="Rohde M."/>
            <person name="Galperin M.Y."/>
            <person name="Jogler C."/>
        </authorList>
    </citation>
    <scope>NUCLEOTIDE SEQUENCE [LARGE SCALE GENOMIC DNA]</scope>
    <source>
        <strain evidence="13 14">CA13</strain>
    </source>
</reference>
<dbReference type="InterPro" id="IPR050353">
    <property type="entry name" value="PyrK_electron_transfer"/>
</dbReference>
<comment type="cofactor">
    <cofactor evidence="11">
        <name>[2Fe-2S] cluster</name>
        <dbReference type="ChEBI" id="CHEBI:190135"/>
    </cofactor>
    <text evidence="11">Binds 1 [2Fe-2S] cluster per subunit.</text>
</comment>
<evidence type="ECO:0000313" key="14">
    <source>
        <dbReference type="Proteomes" id="UP000315010"/>
    </source>
</evidence>
<evidence type="ECO:0000256" key="10">
    <source>
        <dbReference type="ARBA" id="ARBA00034078"/>
    </source>
</evidence>
<dbReference type="Pfam" id="PF00970">
    <property type="entry name" value="FAD_binding_6"/>
    <property type="match status" value="1"/>
</dbReference>
<dbReference type="EMBL" id="SJPJ01000001">
    <property type="protein sequence ID" value="TWT83471.1"/>
    <property type="molecule type" value="Genomic_DNA"/>
</dbReference>
<dbReference type="SUPFAM" id="SSF63380">
    <property type="entry name" value="Riboflavin synthase domain-like"/>
    <property type="match status" value="1"/>
</dbReference>
<feature type="binding site" evidence="11">
    <location>
        <position position="296"/>
    </location>
    <ligand>
        <name>[2Fe-2S] cluster</name>
        <dbReference type="ChEBI" id="CHEBI:190135"/>
    </ligand>
</feature>
<evidence type="ECO:0000256" key="6">
    <source>
        <dbReference type="ARBA" id="ARBA00022827"/>
    </source>
</evidence>
<evidence type="ECO:0000256" key="1">
    <source>
        <dbReference type="ARBA" id="ARBA00006422"/>
    </source>
</evidence>
<evidence type="ECO:0000256" key="11">
    <source>
        <dbReference type="PIRSR" id="PIRSR006816-2"/>
    </source>
</evidence>
<dbReference type="Gene3D" id="3.40.50.80">
    <property type="entry name" value="Nucleotide-binding domain of ferredoxin-NADP reductase (FNR) module"/>
    <property type="match status" value="1"/>
</dbReference>
<dbReference type="GO" id="GO:0050660">
    <property type="term" value="F:flavin adenine dinucleotide binding"/>
    <property type="evidence" value="ECO:0007669"/>
    <property type="project" value="InterPro"/>
</dbReference>
<evidence type="ECO:0000256" key="8">
    <source>
        <dbReference type="ARBA" id="ARBA00023004"/>
    </source>
</evidence>
<keyword evidence="2" id="KW-0813">Transport</keyword>
<dbReference type="PANTHER" id="PTHR43513">
    <property type="entry name" value="DIHYDROOROTATE DEHYDROGENASE B (NAD(+)), ELECTRON TRANSFER SUBUNIT"/>
    <property type="match status" value="1"/>
</dbReference>
<keyword evidence="4 11" id="KW-0001">2Fe-2S</keyword>
<evidence type="ECO:0000256" key="3">
    <source>
        <dbReference type="ARBA" id="ARBA00022630"/>
    </source>
</evidence>
<dbReference type="PANTHER" id="PTHR43513:SF3">
    <property type="entry name" value="DIHYDROOROTATE DEHYDROGENASE B (NAD(+)), ELECTRON TRANSFER SUBUNIT-RELATED"/>
    <property type="match status" value="1"/>
</dbReference>
<dbReference type="Proteomes" id="UP000315010">
    <property type="component" value="Unassembled WGS sequence"/>
</dbReference>
<dbReference type="GO" id="GO:0046872">
    <property type="term" value="F:metal ion binding"/>
    <property type="evidence" value="ECO:0007669"/>
    <property type="project" value="UniProtKB-KW"/>
</dbReference>
<dbReference type="GO" id="GO:0006221">
    <property type="term" value="P:pyrimidine nucleotide biosynthetic process"/>
    <property type="evidence" value="ECO:0007669"/>
    <property type="project" value="InterPro"/>
</dbReference>
<evidence type="ECO:0000256" key="9">
    <source>
        <dbReference type="ARBA" id="ARBA00023014"/>
    </source>
</evidence>
<keyword evidence="5 11" id="KW-0479">Metal-binding</keyword>
<evidence type="ECO:0000256" key="5">
    <source>
        <dbReference type="ARBA" id="ARBA00022723"/>
    </source>
</evidence>
<dbReference type="InterPro" id="IPR012165">
    <property type="entry name" value="Cyt_c3_hydrogenase_gsu"/>
</dbReference>
<evidence type="ECO:0000313" key="13">
    <source>
        <dbReference type="EMBL" id="TWT83471.1"/>
    </source>
</evidence>
<name>A0A5C5Z9H3_9BACT</name>
<comment type="cofactor">
    <cofactor evidence="10">
        <name>[2Fe-2S] cluster</name>
        <dbReference type="ChEBI" id="CHEBI:190135"/>
    </cofactor>
</comment>
<evidence type="ECO:0000256" key="2">
    <source>
        <dbReference type="ARBA" id="ARBA00022448"/>
    </source>
</evidence>
<evidence type="ECO:0000259" key="12">
    <source>
        <dbReference type="PROSITE" id="PS51384"/>
    </source>
</evidence>
<dbReference type="InterPro" id="IPR037117">
    <property type="entry name" value="Dihydroorotate_DH_ele_sf"/>
</dbReference>
<dbReference type="GO" id="GO:0051537">
    <property type="term" value="F:2 iron, 2 sulfur cluster binding"/>
    <property type="evidence" value="ECO:0007669"/>
    <property type="project" value="UniProtKB-KW"/>
</dbReference>
<dbReference type="Pfam" id="PF10418">
    <property type="entry name" value="DHODB_Fe-S_bind"/>
    <property type="match status" value="1"/>
</dbReference>
<feature type="binding site" evidence="11">
    <location>
        <position position="270"/>
    </location>
    <ligand>
        <name>[2Fe-2S] cluster</name>
        <dbReference type="ChEBI" id="CHEBI:190135"/>
    </ligand>
</feature>
<proteinExistence type="inferred from homology"/>
<protein>
    <submittedName>
        <fullName evidence="13">Dihydroorotate dehydrogenase B (NAD(+)), electron transfer subunit</fullName>
    </submittedName>
</protein>
<feature type="domain" description="FAD-binding FR-type" evidence="12">
    <location>
        <begin position="23"/>
        <end position="127"/>
    </location>
</feature>
<keyword evidence="7" id="KW-0249">Electron transport</keyword>
<dbReference type="PIRSF" id="PIRSF006816">
    <property type="entry name" value="Cyc3_hyd_g"/>
    <property type="match status" value="1"/>
</dbReference>
<dbReference type="CDD" id="cd06218">
    <property type="entry name" value="DHOD_e_trans"/>
    <property type="match status" value="1"/>
</dbReference>
<dbReference type="AlphaFoldDB" id="A0A5C5Z9H3"/>
<dbReference type="InterPro" id="IPR039261">
    <property type="entry name" value="FNR_nucleotide-bd"/>
</dbReference>
<keyword evidence="9 11" id="KW-0411">Iron-sulfur</keyword>
<keyword evidence="3" id="KW-0285">Flavoprotein</keyword>
<dbReference type="Gene3D" id="2.10.240.10">
    <property type="entry name" value="Dihydroorotate dehydrogenase, electron transfer subunit"/>
    <property type="match status" value="1"/>
</dbReference>
<keyword evidence="8 11" id="KW-0408">Iron</keyword>
<feature type="binding site" evidence="11">
    <location>
        <position position="275"/>
    </location>
    <ligand>
        <name>[2Fe-2S] cluster</name>
        <dbReference type="ChEBI" id="CHEBI:190135"/>
    </ligand>
</feature>
<accession>A0A5C5Z9H3</accession>
<feature type="binding site" evidence="11">
    <location>
        <position position="278"/>
    </location>
    <ligand>
        <name>[2Fe-2S] cluster</name>
        <dbReference type="ChEBI" id="CHEBI:190135"/>
    </ligand>
</feature>
<dbReference type="Gene3D" id="2.40.30.10">
    <property type="entry name" value="Translation factors"/>
    <property type="match status" value="1"/>
</dbReference>
<gene>
    <name evidence="13" type="primary">pyrK_2</name>
    <name evidence="13" type="ORF">CA13_49360</name>
</gene>
<sequence>MQPNMPSESHASKLHAAHYADRMKQIHTTVEQNELVGENTFRLRIAAKPIAAMVVPGQFVMIRLAGTNAPLIGRALAVYDVVRDANGEPTWIDLVYLRKGVMTRALSASALGTAITVWGPLGNGFNNESCDRLIMAVGGIGQTPMLTLGREAVGTETYGDPARANRWSENVELIYGARRKSLLAGVDDFRSAGFDVTLCTDDGSEGVKELVPNVLAARLAELPAGERVRVATCGPEIMMEKVAEVCKAADQSESEPSVTCDVSMETPMACGIGICFSCVAKIRQDGPEQWDYKRTCVEGPIFNAKDICW</sequence>
<dbReference type="GO" id="GO:0016491">
    <property type="term" value="F:oxidoreductase activity"/>
    <property type="evidence" value="ECO:0007669"/>
    <property type="project" value="InterPro"/>
</dbReference>
<comment type="caution">
    <text evidence="13">The sequence shown here is derived from an EMBL/GenBank/DDBJ whole genome shotgun (WGS) entry which is preliminary data.</text>
</comment>